<name>A0AAP4F8P8_9CORY</name>
<dbReference type="AlphaFoldDB" id="A0AAP4F8P8"/>
<evidence type="ECO:0000313" key="3">
    <source>
        <dbReference type="EMBL" id="MDK4307572.1"/>
    </source>
</evidence>
<keyword evidence="3" id="KW-0378">Hydrolase</keyword>
<feature type="region of interest" description="Disordered" evidence="1">
    <location>
        <begin position="766"/>
        <end position="816"/>
    </location>
</feature>
<evidence type="ECO:0000259" key="2">
    <source>
        <dbReference type="Pfam" id="PF13625"/>
    </source>
</evidence>
<feature type="region of interest" description="Disordered" evidence="1">
    <location>
        <begin position="103"/>
        <end position="135"/>
    </location>
</feature>
<comment type="caution">
    <text evidence="3">The sequence shown here is derived from an EMBL/GenBank/DDBJ whole genome shotgun (WGS) entry which is preliminary data.</text>
</comment>
<dbReference type="RefSeq" id="WP_284588769.1">
    <property type="nucleotide sequence ID" value="NZ_JASNUC010000002.1"/>
</dbReference>
<dbReference type="EMBL" id="JASNVH010000012">
    <property type="protein sequence ID" value="MDK4307572.1"/>
    <property type="molecule type" value="Genomic_DNA"/>
</dbReference>
<dbReference type="InterPro" id="IPR032830">
    <property type="entry name" value="XPB/Ssl2_N"/>
</dbReference>
<feature type="domain" description="Helicase XPB/Ssl2 N-terminal" evidence="2">
    <location>
        <begin position="575"/>
        <end position="697"/>
    </location>
</feature>
<keyword evidence="3" id="KW-0347">Helicase</keyword>
<keyword evidence="3" id="KW-0067">ATP-binding</keyword>
<proteinExistence type="predicted"/>
<feature type="compositionally biased region" description="Polar residues" evidence="1">
    <location>
        <begin position="116"/>
        <end position="132"/>
    </location>
</feature>
<dbReference type="Proteomes" id="UP001224412">
    <property type="component" value="Unassembled WGS sequence"/>
</dbReference>
<evidence type="ECO:0000313" key="4">
    <source>
        <dbReference type="Proteomes" id="UP001224412"/>
    </source>
</evidence>
<feature type="region of interest" description="Disordered" evidence="1">
    <location>
        <begin position="537"/>
        <end position="557"/>
    </location>
</feature>
<dbReference type="GO" id="GO:0004386">
    <property type="term" value="F:helicase activity"/>
    <property type="evidence" value="ECO:0007669"/>
    <property type="project" value="UniProtKB-KW"/>
</dbReference>
<feature type="region of interest" description="Disordered" evidence="1">
    <location>
        <begin position="727"/>
        <end position="753"/>
    </location>
</feature>
<sequence>MADHPITHSPAPLIEQWLRNRTKSQLTKVLQARSDIAIPQPNDLHTLAHRLLLPASLARALEQCNSIELAVIEALLAAGAHTKPVTHTKLVAELADTQLRHAHQKQLSLADASAPDTRSSAGIDKPTQNSEDTGPDLLSQVLLHLHDRALVFPYPVAKNSSAADTDGTTQQLWVPARINTLLNQRDRLLHQPSLPSDVVDKLPAKHQEILRRIHAGGGLGTTKHAQSTDPEHPITQMISAGVLRVVADSTVSLPLTVNRILSGLPATDLQLLPSSRISSRLWDDDAACLAHYLSGPKPNFSESARDSTDSSATAAGLEACRAVSSLLEYLGTSPVPMLKNGGLGQRSSKLLAQQLDFTTANVYRAVALAYSAGLLGTGEPKPLPTAGEGNYLAPTRRADDWQESDLATRWAMLLRGWINSPWAWWGLLPDTSSTTAQSSRADGHHRLLHPEFSQHRLAFSRRLVLQGLVRSSAQGSVSEPELWQDLLFLCPKLITPHSQVHLTPLLREAEWVGAISNGRLSRPAVALLADDYAGNSAPSAAQLDPQDQKTSGTKDPDDAVVVATRELCPTAISEFIVQADFTIMCPGPLENAVRTELELIADLESPGLASLYRIAESSIRRGLDAGRSGEQIINFLHAHSLTTVPDSIISVIHELARHHGGLRTGPAVSYLRCEDPETLDLLEHSAVAAEIAVHRIAPTVLISQRPVASVVQLLSEHSFYAIAEDSNGHGVDIRNSPARVPQPRIKAASAPRADATRIASLVDKLRTGDGGASATSSADETTSASSKSLQGSTESSTSPTEEPVAPTPMSPMSTTSTAEISNTVEFAQRSGRTVTVGYANKSGQRQQVRATVLSIFGGNVDISVAEDGAVRRIPLHRIVDIASSD</sequence>
<accession>A0AAP4F8P8</accession>
<keyword evidence="3" id="KW-0547">Nucleotide-binding</keyword>
<gene>
    <name evidence="3" type="ORF">QPX42_08475</name>
</gene>
<evidence type="ECO:0000256" key="1">
    <source>
        <dbReference type="SAM" id="MobiDB-lite"/>
    </source>
</evidence>
<reference evidence="3" key="1">
    <citation type="submission" date="2023-05" db="EMBL/GenBank/DDBJ databases">
        <title>Metabolic capabilities are highly conserved among human nasal-associated Corynebacterium species in pangenomic analyses.</title>
        <authorList>
            <person name="Tran T.H."/>
            <person name="Roberts A.Q."/>
            <person name="Escapa I.F."/>
            <person name="Gao W."/>
            <person name="Conlan S."/>
            <person name="Kong H."/>
            <person name="Segre J.A."/>
            <person name="Kelly M.S."/>
            <person name="Lemon K.P."/>
        </authorList>
    </citation>
    <scope>NUCLEOTIDE SEQUENCE</scope>
    <source>
        <strain evidence="3">KPL2773</strain>
    </source>
</reference>
<dbReference type="Pfam" id="PF13625">
    <property type="entry name" value="Helicase_C_3"/>
    <property type="match status" value="1"/>
</dbReference>
<feature type="compositionally biased region" description="Low complexity" evidence="1">
    <location>
        <begin position="772"/>
        <end position="804"/>
    </location>
</feature>
<organism evidence="3 4">
    <name type="scientific">Corynebacterium pseudodiphtheriticum</name>
    <dbReference type="NCBI Taxonomy" id="37637"/>
    <lineage>
        <taxon>Bacteria</taxon>
        <taxon>Bacillati</taxon>
        <taxon>Actinomycetota</taxon>
        <taxon>Actinomycetes</taxon>
        <taxon>Mycobacteriales</taxon>
        <taxon>Corynebacteriaceae</taxon>
        <taxon>Corynebacterium</taxon>
    </lineage>
</organism>
<protein>
    <submittedName>
        <fullName evidence="3">Helicase-associated domain-containing protein</fullName>
    </submittedName>
</protein>